<dbReference type="WBParaSite" id="RSKR_0001106300.1">
    <property type="protein sequence ID" value="RSKR_0001106300.1"/>
    <property type="gene ID" value="RSKR_0001106300"/>
</dbReference>
<evidence type="ECO:0000313" key="1">
    <source>
        <dbReference type="Proteomes" id="UP000095286"/>
    </source>
</evidence>
<reference evidence="2" key="1">
    <citation type="submission" date="2016-11" db="UniProtKB">
        <authorList>
            <consortium name="WormBaseParasite"/>
        </authorList>
    </citation>
    <scope>IDENTIFICATION</scope>
    <source>
        <strain evidence="2">KR3021</strain>
    </source>
</reference>
<sequence length="228" mass="25745">MHMNASPNTSDSTIKKGGTWKCGSCKATFNYHVQFAYHCKGRVCSKLRAEVKKIFEEDKQLDPEQLLDKLKESLKKAASRRTCKGKQSFYVLLDLPKGIDVKLLTFKQFMGAIFYCGVSGALQTRFNKHGTATQRFFSRFIPLNAKETKIMNILHGKRQLVAMHLDSLSSNEALAYEYAVILDLQDTITNIDASGQSNGVMFLKHPTTVKRISRIVLDKIGLSQKYII</sequence>
<name>A0AC35UGP9_9BILA</name>
<protein>
    <submittedName>
        <fullName evidence="2">C2H2-type domain-containing protein</fullName>
    </submittedName>
</protein>
<organism evidence="1 2">
    <name type="scientific">Rhabditophanes sp. KR3021</name>
    <dbReference type="NCBI Taxonomy" id="114890"/>
    <lineage>
        <taxon>Eukaryota</taxon>
        <taxon>Metazoa</taxon>
        <taxon>Ecdysozoa</taxon>
        <taxon>Nematoda</taxon>
        <taxon>Chromadorea</taxon>
        <taxon>Rhabditida</taxon>
        <taxon>Tylenchina</taxon>
        <taxon>Panagrolaimomorpha</taxon>
        <taxon>Strongyloidoidea</taxon>
        <taxon>Alloionematidae</taxon>
        <taxon>Rhabditophanes</taxon>
    </lineage>
</organism>
<accession>A0AC35UGP9</accession>
<proteinExistence type="predicted"/>
<evidence type="ECO:0000313" key="2">
    <source>
        <dbReference type="WBParaSite" id="RSKR_0001106300.1"/>
    </source>
</evidence>
<dbReference type="Proteomes" id="UP000095286">
    <property type="component" value="Unplaced"/>
</dbReference>